<proteinExistence type="predicted"/>
<evidence type="ECO:0000313" key="1">
    <source>
        <dbReference type="EMBL" id="KAI0030010.1"/>
    </source>
</evidence>
<reference evidence="1" key="1">
    <citation type="submission" date="2021-02" db="EMBL/GenBank/DDBJ databases">
        <authorList>
            <consortium name="DOE Joint Genome Institute"/>
            <person name="Ahrendt S."/>
            <person name="Looney B.P."/>
            <person name="Miyauchi S."/>
            <person name="Morin E."/>
            <person name="Drula E."/>
            <person name="Courty P.E."/>
            <person name="Chicoki N."/>
            <person name="Fauchery L."/>
            <person name="Kohler A."/>
            <person name="Kuo A."/>
            <person name="Labutti K."/>
            <person name="Pangilinan J."/>
            <person name="Lipzen A."/>
            <person name="Riley R."/>
            <person name="Andreopoulos W."/>
            <person name="He G."/>
            <person name="Johnson J."/>
            <person name="Barry K.W."/>
            <person name="Grigoriev I.V."/>
            <person name="Nagy L."/>
            <person name="Hibbett D."/>
            <person name="Henrissat B."/>
            <person name="Matheny P.B."/>
            <person name="Labbe J."/>
            <person name="Martin F."/>
        </authorList>
    </citation>
    <scope>NUCLEOTIDE SEQUENCE</scope>
    <source>
        <strain evidence="1">EC-137</strain>
    </source>
</reference>
<accession>A0ACB8QEL2</accession>
<protein>
    <submittedName>
        <fullName evidence="1">Ribonuclease H-like domain-containing protein</fullName>
    </submittedName>
</protein>
<dbReference type="EMBL" id="MU273644">
    <property type="protein sequence ID" value="KAI0030010.1"/>
    <property type="molecule type" value="Genomic_DNA"/>
</dbReference>
<comment type="caution">
    <text evidence="1">The sequence shown here is derived from an EMBL/GenBank/DDBJ whole genome shotgun (WGS) entry which is preliminary data.</text>
</comment>
<name>A0ACB8QEL2_9AGAM</name>
<keyword evidence="2" id="KW-1185">Reference proteome</keyword>
<reference evidence="1" key="2">
    <citation type="journal article" date="2022" name="New Phytol.">
        <title>Evolutionary transition to the ectomycorrhizal habit in the genomes of a hyperdiverse lineage of mushroom-forming fungi.</title>
        <authorList>
            <person name="Looney B."/>
            <person name="Miyauchi S."/>
            <person name="Morin E."/>
            <person name="Drula E."/>
            <person name="Courty P.E."/>
            <person name="Kohler A."/>
            <person name="Kuo A."/>
            <person name="LaButti K."/>
            <person name="Pangilinan J."/>
            <person name="Lipzen A."/>
            <person name="Riley R."/>
            <person name="Andreopoulos W."/>
            <person name="He G."/>
            <person name="Johnson J."/>
            <person name="Nolan M."/>
            <person name="Tritt A."/>
            <person name="Barry K.W."/>
            <person name="Grigoriev I.V."/>
            <person name="Nagy L.G."/>
            <person name="Hibbett D."/>
            <person name="Henrissat B."/>
            <person name="Matheny P.B."/>
            <person name="Labbe J."/>
            <person name="Martin F.M."/>
        </authorList>
    </citation>
    <scope>NUCLEOTIDE SEQUENCE</scope>
    <source>
        <strain evidence="1">EC-137</strain>
    </source>
</reference>
<evidence type="ECO:0000313" key="2">
    <source>
        <dbReference type="Proteomes" id="UP000814128"/>
    </source>
</evidence>
<organism evidence="1 2">
    <name type="scientific">Vararia minispora EC-137</name>
    <dbReference type="NCBI Taxonomy" id="1314806"/>
    <lineage>
        <taxon>Eukaryota</taxon>
        <taxon>Fungi</taxon>
        <taxon>Dikarya</taxon>
        <taxon>Basidiomycota</taxon>
        <taxon>Agaricomycotina</taxon>
        <taxon>Agaricomycetes</taxon>
        <taxon>Russulales</taxon>
        <taxon>Lachnocladiaceae</taxon>
        <taxon>Vararia</taxon>
    </lineage>
</organism>
<sequence length="379" mass="41809">MSASSNWLALQKKIGSPAGQRKRRKLSHEPGHAPSLPLSPSSSLSRAAPPPVTSVIPSLLSDTTEVNGETLGALRSMVCSSQELRGLPEKDRLPGTYIAIDCEMVGVGPNGLESSLARVSAVNYAGFVLFDSFVRQRERVTDWRTQWSGIRPGDMSRAKPFNEVQKTVSDLLNGRILVGHALHNDLQALMLPHPRAQTRDTQLLAYRHGQTKNRLPALRNLVKDMLGIAIQEGEHNSIVDARATMAIYRLHRKQWDQAFNIKPIRVKLEMQTSEKILPYLSSKSKRKRKQEPKDDKEDNQDHEYSFSPVQSKKQYDIKVAKSGAVQRKGISSGLSVVVKQNGKKRAAARGPSGAMNWWEKTSVGGSSGAIQSMTSTVST</sequence>
<gene>
    <name evidence="1" type="ORF">K488DRAFT_88165</name>
</gene>
<dbReference type="Proteomes" id="UP000814128">
    <property type="component" value="Unassembled WGS sequence"/>
</dbReference>